<dbReference type="EC" id="2.4.2.31" evidence="14"/>
<dbReference type="InterPro" id="IPR000768">
    <property type="entry name" value="ART"/>
</dbReference>
<evidence type="ECO:0000256" key="7">
    <source>
        <dbReference type="ARBA" id="ARBA00022695"/>
    </source>
</evidence>
<evidence type="ECO:0000256" key="13">
    <source>
        <dbReference type="ARBA" id="ARBA00047597"/>
    </source>
</evidence>
<accession>A0A8C5J4C4</accession>
<protein>
    <recommendedName>
        <fullName evidence="14">NAD(P)(+)--arginine ADP-ribosyltransferase</fullName>
        <ecNumber evidence="14">2.4.2.31</ecNumber>
    </recommendedName>
    <alternativeName>
        <fullName evidence="14">Mono(ADP-ribosyl)transferase</fullName>
    </alternativeName>
</protein>
<evidence type="ECO:0000256" key="8">
    <source>
        <dbReference type="ARBA" id="ARBA00022729"/>
    </source>
</evidence>
<feature type="chain" id="PRO_5034907281" description="NAD(P)(+)--arginine ADP-ribosyltransferase" evidence="14">
    <location>
        <begin position="20"/>
        <end position="289"/>
    </location>
</feature>
<dbReference type="GO" id="GO:0003950">
    <property type="term" value="F:NAD+ poly-ADP-ribosyltransferase activity"/>
    <property type="evidence" value="ECO:0007669"/>
    <property type="project" value="UniProtKB-ARBA"/>
</dbReference>
<evidence type="ECO:0000256" key="9">
    <source>
        <dbReference type="ARBA" id="ARBA00022857"/>
    </source>
</evidence>
<keyword evidence="5 14" id="KW-0328">Glycosyltransferase</keyword>
<dbReference type="GO" id="GO:0090729">
    <property type="term" value="F:toxin activity"/>
    <property type="evidence" value="ECO:0007669"/>
    <property type="project" value="UniProtKB-KW"/>
</dbReference>
<reference evidence="16" key="1">
    <citation type="submission" date="2025-08" db="UniProtKB">
        <authorList>
            <consortium name="Ensembl"/>
        </authorList>
    </citation>
    <scope>IDENTIFICATION</scope>
</reference>
<dbReference type="PANTHER" id="PTHR10339:SF25">
    <property type="entry name" value="SECRETED EXOENZYME S"/>
    <property type="match status" value="1"/>
</dbReference>
<keyword evidence="7" id="KW-0548">Nucleotidyltransferase</keyword>
<feature type="region of interest" description="Disordered" evidence="15">
    <location>
        <begin position="241"/>
        <end position="289"/>
    </location>
</feature>
<evidence type="ECO:0000256" key="1">
    <source>
        <dbReference type="ARBA" id="ARBA00004613"/>
    </source>
</evidence>
<keyword evidence="17" id="KW-1185">Reference proteome</keyword>
<dbReference type="GO" id="GO:0046677">
    <property type="term" value="P:response to antibiotic"/>
    <property type="evidence" value="ECO:0007669"/>
    <property type="project" value="UniProtKB-ARBA"/>
</dbReference>
<proteinExistence type="inferred from homology"/>
<dbReference type="SUPFAM" id="SSF56399">
    <property type="entry name" value="ADP-ribosylation"/>
    <property type="match status" value="1"/>
</dbReference>
<dbReference type="OMA" id="RYSTCAT"/>
<keyword evidence="3" id="KW-0964">Secreted</keyword>
<dbReference type="AlphaFoldDB" id="A0A8C5J4C4"/>
<evidence type="ECO:0000256" key="10">
    <source>
        <dbReference type="ARBA" id="ARBA00023026"/>
    </source>
</evidence>
<keyword evidence="4" id="KW-0800">Toxin</keyword>
<dbReference type="PROSITE" id="PS51996">
    <property type="entry name" value="TR_MART"/>
    <property type="match status" value="1"/>
</dbReference>
<evidence type="ECO:0000256" key="5">
    <source>
        <dbReference type="ARBA" id="ARBA00022676"/>
    </source>
</evidence>
<name>A0A8C5J4C4_JUNHY</name>
<dbReference type="Proteomes" id="UP000694408">
    <property type="component" value="Unplaced"/>
</dbReference>
<comment type="catalytic activity">
    <reaction evidence="13 14">
        <text>L-arginyl-[protein] + NAD(+) = N(omega)-(ADP-D-ribosyl)-L-arginyl-[protein] + nicotinamide + H(+)</text>
        <dbReference type="Rhea" id="RHEA:19149"/>
        <dbReference type="Rhea" id="RHEA-COMP:10532"/>
        <dbReference type="Rhea" id="RHEA-COMP:15087"/>
        <dbReference type="ChEBI" id="CHEBI:15378"/>
        <dbReference type="ChEBI" id="CHEBI:17154"/>
        <dbReference type="ChEBI" id="CHEBI:29965"/>
        <dbReference type="ChEBI" id="CHEBI:57540"/>
        <dbReference type="ChEBI" id="CHEBI:142554"/>
        <dbReference type="EC" id="2.4.2.31"/>
    </reaction>
</comment>
<evidence type="ECO:0000313" key="17">
    <source>
        <dbReference type="Proteomes" id="UP000694408"/>
    </source>
</evidence>
<keyword evidence="6 14" id="KW-0808">Transferase</keyword>
<keyword evidence="9 14" id="KW-0521">NADP</keyword>
<keyword evidence="8 14" id="KW-0732">Signal</keyword>
<keyword evidence="10" id="KW-0843">Virulence</keyword>
<dbReference type="GO" id="GO:0044194">
    <property type="term" value="C:cytolytic granule"/>
    <property type="evidence" value="ECO:0007669"/>
    <property type="project" value="UniProtKB-ARBA"/>
</dbReference>
<comment type="subcellular location">
    <subcellularLocation>
        <location evidence="1">Secreted</location>
    </subcellularLocation>
</comment>
<dbReference type="GO" id="GO:0106274">
    <property type="term" value="F:NAD+-protein-arginine ADP-ribosyltransferase activity"/>
    <property type="evidence" value="ECO:0007669"/>
    <property type="project" value="UniProtKB-EC"/>
</dbReference>
<dbReference type="PROSITE" id="PS01291">
    <property type="entry name" value="ART"/>
    <property type="match status" value="1"/>
</dbReference>
<dbReference type="InterPro" id="IPR050999">
    <property type="entry name" value="ADP-ribosyltransferase_ARG"/>
</dbReference>
<feature type="compositionally biased region" description="Low complexity" evidence="15">
    <location>
        <begin position="241"/>
        <end position="259"/>
    </location>
</feature>
<evidence type="ECO:0000256" key="6">
    <source>
        <dbReference type="ARBA" id="ARBA00022679"/>
    </source>
</evidence>
<evidence type="ECO:0000313" key="16">
    <source>
        <dbReference type="Ensembl" id="ENSJHYP00000011905.1"/>
    </source>
</evidence>
<dbReference type="FunFam" id="3.90.176.10:FF:000001">
    <property type="entry name" value="NAD(P)(+)--arginine ADP-ribosyltransferase"/>
    <property type="match status" value="1"/>
</dbReference>
<comment type="similarity">
    <text evidence="2 14">Belongs to the Arg-specific ADP-ribosyltransferase family.</text>
</comment>
<keyword evidence="12" id="KW-1015">Disulfide bond</keyword>
<organism evidence="16 17">
    <name type="scientific">Junco hyemalis</name>
    <name type="common">Dark-eyed junco</name>
    <dbReference type="NCBI Taxonomy" id="40217"/>
    <lineage>
        <taxon>Eukaryota</taxon>
        <taxon>Metazoa</taxon>
        <taxon>Chordata</taxon>
        <taxon>Craniata</taxon>
        <taxon>Vertebrata</taxon>
        <taxon>Euteleostomi</taxon>
        <taxon>Archelosauria</taxon>
        <taxon>Archosauria</taxon>
        <taxon>Dinosauria</taxon>
        <taxon>Saurischia</taxon>
        <taxon>Theropoda</taxon>
        <taxon>Coelurosauria</taxon>
        <taxon>Aves</taxon>
        <taxon>Neognathae</taxon>
        <taxon>Neoaves</taxon>
        <taxon>Telluraves</taxon>
        <taxon>Australaves</taxon>
        <taxon>Passeriformes</taxon>
        <taxon>Passerellidae</taxon>
        <taxon>Junco</taxon>
    </lineage>
</organism>
<dbReference type="GO" id="GO:0005615">
    <property type="term" value="C:extracellular space"/>
    <property type="evidence" value="ECO:0007669"/>
    <property type="project" value="UniProtKB-ARBA"/>
</dbReference>
<evidence type="ECO:0000256" key="3">
    <source>
        <dbReference type="ARBA" id="ARBA00022525"/>
    </source>
</evidence>
<evidence type="ECO:0000256" key="12">
    <source>
        <dbReference type="ARBA" id="ARBA00023157"/>
    </source>
</evidence>
<dbReference type="Ensembl" id="ENSJHYT00000014387.1">
    <property type="protein sequence ID" value="ENSJHYP00000011905.1"/>
    <property type="gene ID" value="ENSJHYG00000009288.1"/>
</dbReference>
<dbReference type="PANTHER" id="PTHR10339">
    <property type="entry name" value="ADP-RIBOSYLTRANSFERASE"/>
    <property type="match status" value="1"/>
</dbReference>
<evidence type="ECO:0000256" key="14">
    <source>
        <dbReference type="RuleBase" id="RU361228"/>
    </source>
</evidence>
<evidence type="ECO:0000256" key="11">
    <source>
        <dbReference type="ARBA" id="ARBA00023027"/>
    </source>
</evidence>
<feature type="compositionally biased region" description="Basic and acidic residues" evidence="15">
    <location>
        <begin position="280"/>
        <end position="289"/>
    </location>
</feature>
<dbReference type="Gene3D" id="3.90.176.10">
    <property type="entry name" value="Toxin ADP-ribosyltransferase, Chain A, domain 1"/>
    <property type="match status" value="1"/>
</dbReference>
<evidence type="ECO:0000256" key="15">
    <source>
        <dbReference type="SAM" id="MobiDB-lite"/>
    </source>
</evidence>
<dbReference type="PRINTS" id="PR00970">
    <property type="entry name" value="RIBTRNSFRASE"/>
</dbReference>
<evidence type="ECO:0000256" key="4">
    <source>
        <dbReference type="ARBA" id="ARBA00022656"/>
    </source>
</evidence>
<dbReference type="GO" id="GO:0016779">
    <property type="term" value="F:nucleotidyltransferase activity"/>
    <property type="evidence" value="ECO:0007669"/>
    <property type="project" value="UniProtKB-KW"/>
</dbReference>
<feature type="signal peptide" evidence="14">
    <location>
        <begin position="1"/>
        <end position="19"/>
    </location>
</feature>
<evidence type="ECO:0000256" key="2">
    <source>
        <dbReference type="ARBA" id="ARBA00009558"/>
    </source>
</evidence>
<sequence length="289" mass="32170">MNHALGSTLALLAMTVATADIKVVPLDMAHNSFDDQYLNCGPAMTAALPALKHSDFQKNPLFAQTWAKATAKWQKRGSYSSFLTKDQAIALMVYTMNDVYNSFNKAVHEAGRSCQEYRYNFHFKTLHFLLTQALQKLRCPNKCLDMFRGVRNTQFNVKFGDNVRLNQFTSSSLNKMVAKHYGTDTMFEVHTCHGEHIEKFSFNQSEKEVLIPPFETFEVTKVTREGKKVQIVLRSTGNSSNYNCECSSSPAASSSPGGEIPEIPGKIPGAAPPVQQLSPGERRGGEWGT</sequence>
<reference evidence="16" key="2">
    <citation type="submission" date="2025-09" db="UniProtKB">
        <authorList>
            <consortium name="Ensembl"/>
        </authorList>
    </citation>
    <scope>IDENTIFICATION</scope>
</reference>
<keyword evidence="11 14" id="KW-0520">NAD</keyword>
<dbReference type="Pfam" id="PF01129">
    <property type="entry name" value="ART"/>
    <property type="match status" value="1"/>
</dbReference>